<evidence type="ECO:0000256" key="9">
    <source>
        <dbReference type="ARBA" id="ARBA00023235"/>
    </source>
</evidence>
<keyword evidence="13" id="KW-0862">Zinc</keyword>
<accession>A0A318PWQ2</accession>
<name>A0A318PWQ2_9PROT</name>
<feature type="binding site" evidence="10 13">
    <location>
        <position position="39"/>
    </location>
    <ligand>
        <name>a divalent metal cation</name>
        <dbReference type="ChEBI" id="CHEBI:60240"/>
    </ligand>
</feature>
<dbReference type="InterPro" id="IPR011060">
    <property type="entry name" value="RibuloseP-bd_barrel"/>
</dbReference>
<dbReference type="Proteomes" id="UP000248301">
    <property type="component" value="Unassembled WGS sequence"/>
</dbReference>
<dbReference type="InterPro" id="IPR000056">
    <property type="entry name" value="Ribul_P_3_epim-like"/>
</dbReference>
<evidence type="ECO:0000256" key="5">
    <source>
        <dbReference type="ARBA" id="ARBA00001954"/>
    </source>
</evidence>
<feature type="binding site" evidence="10 13">
    <location>
        <position position="37"/>
    </location>
    <ligand>
        <name>a divalent metal cation</name>
        <dbReference type="ChEBI" id="CHEBI:60240"/>
    </ligand>
</feature>
<evidence type="ECO:0000256" key="6">
    <source>
        <dbReference type="ARBA" id="ARBA00009541"/>
    </source>
</evidence>
<dbReference type="PANTHER" id="PTHR11749">
    <property type="entry name" value="RIBULOSE-5-PHOSPHATE-3-EPIMERASE"/>
    <property type="match status" value="1"/>
</dbReference>
<feature type="binding site" evidence="10 13">
    <location>
        <position position="70"/>
    </location>
    <ligand>
        <name>a divalent metal cation</name>
        <dbReference type="ChEBI" id="CHEBI:60240"/>
    </ligand>
</feature>
<feature type="binding site" evidence="10 13">
    <location>
        <position position="179"/>
    </location>
    <ligand>
        <name>a divalent metal cation</name>
        <dbReference type="ChEBI" id="CHEBI:60240"/>
    </ligand>
</feature>
<dbReference type="HAMAP" id="MF_02227">
    <property type="entry name" value="RPE"/>
    <property type="match status" value="1"/>
</dbReference>
<dbReference type="Gene3D" id="3.20.20.70">
    <property type="entry name" value="Aldolase class I"/>
    <property type="match status" value="1"/>
</dbReference>
<feature type="binding site" evidence="10 14">
    <location>
        <position position="70"/>
    </location>
    <ligand>
        <name>substrate</name>
    </ligand>
</feature>
<comment type="cofactor">
    <cofactor evidence="5">
        <name>Fe(2+)</name>
        <dbReference type="ChEBI" id="CHEBI:29033"/>
    </cofactor>
</comment>
<evidence type="ECO:0000256" key="13">
    <source>
        <dbReference type="PIRSR" id="PIRSR001461-2"/>
    </source>
</evidence>
<dbReference type="FunFam" id="3.20.20.70:FF:000004">
    <property type="entry name" value="Ribulose-phosphate 3-epimerase"/>
    <property type="match status" value="1"/>
</dbReference>
<feature type="binding site" evidence="10">
    <location>
        <begin position="179"/>
        <end position="181"/>
    </location>
    <ligand>
        <name>substrate</name>
    </ligand>
</feature>
<reference evidence="15 16" key="1">
    <citation type="submission" date="2017-07" db="EMBL/GenBank/DDBJ databases">
        <title>A draft genome sequence of Gluconacetobacter entanii LTH 4560.</title>
        <authorList>
            <person name="Skraban J."/>
            <person name="Cleenwerck I."/>
            <person name="Vandamme P."/>
            <person name="Trcek J."/>
        </authorList>
    </citation>
    <scope>NUCLEOTIDE SEQUENCE [LARGE SCALE GENOMIC DNA]</scope>
    <source>
        <strain evidence="15 16">LTH 4560</strain>
    </source>
</reference>
<comment type="cofactor">
    <cofactor evidence="3">
        <name>Co(2+)</name>
        <dbReference type="ChEBI" id="CHEBI:48828"/>
    </cofactor>
</comment>
<feature type="active site" description="Proton donor" evidence="10 12">
    <location>
        <position position="179"/>
    </location>
</feature>
<dbReference type="GO" id="GO:0019323">
    <property type="term" value="P:pentose catabolic process"/>
    <property type="evidence" value="ECO:0007669"/>
    <property type="project" value="UniProtKB-UniRule"/>
</dbReference>
<comment type="caution">
    <text evidence="15">The sequence shown here is derived from an EMBL/GenBank/DDBJ whole genome shotgun (WGS) entry which is preliminary data.</text>
</comment>
<evidence type="ECO:0000256" key="12">
    <source>
        <dbReference type="PIRSR" id="PIRSR001461-1"/>
    </source>
</evidence>
<dbReference type="PROSITE" id="PS01085">
    <property type="entry name" value="RIBUL_P_3_EPIMER_1"/>
    <property type="match status" value="1"/>
</dbReference>
<dbReference type="GO" id="GO:0004750">
    <property type="term" value="F:D-ribulose-phosphate 3-epimerase activity"/>
    <property type="evidence" value="ECO:0007669"/>
    <property type="project" value="UniProtKB-UniRule"/>
</dbReference>
<keyword evidence="8 10" id="KW-0479">Metal-binding</keyword>
<evidence type="ECO:0000256" key="1">
    <source>
        <dbReference type="ARBA" id="ARBA00001782"/>
    </source>
</evidence>
<feature type="active site" description="Proton acceptor" evidence="10 12">
    <location>
        <position position="39"/>
    </location>
</feature>
<comment type="pathway">
    <text evidence="10">Carbohydrate degradation.</text>
</comment>
<dbReference type="NCBIfam" id="NF004076">
    <property type="entry name" value="PRK05581.1-4"/>
    <property type="match status" value="1"/>
</dbReference>
<organism evidence="15 16">
    <name type="scientific">Gluconacetobacter entanii</name>
    <dbReference type="NCBI Taxonomy" id="108528"/>
    <lineage>
        <taxon>Bacteria</taxon>
        <taxon>Pseudomonadati</taxon>
        <taxon>Pseudomonadota</taxon>
        <taxon>Alphaproteobacteria</taxon>
        <taxon>Acetobacterales</taxon>
        <taxon>Acetobacteraceae</taxon>
        <taxon>Gluconacetobacter</taxon>
    </lineage>
</organism>
<keyword evidence="13" id="KW-0170">Cobalt</keyword>
<evidence type="ECO:0000256" key="7">
    <source>
        <dbReference type="ARBA" id="ARBA00013188"/>
    </source>
</evidence>
<evidence type="ECO:0000256" key="3">
    <source>
        <dbReference type="ARBA" id="ARBA00001941"/>
    </source>
</evidence>
<sequence>MAALSSPLIAPSVLSADFSRMADEVAAVEKAGADWLHLDVMDGHFVPNLSMGPQLVKALRPRSKLPFDVHLMVAPVDSYIEAFAKAGADHIHIHVEAGPHTHRSLQHVRDHGVKAGVAICPATPPEALGEVLDLVDVILVMTVNPGFGGQKFLSSQLPKIRTLRKMADATGRDIRIGVDGGINPETAVLATQAGADVLIAGTSVYGQADYAHAIDALRTGGAPRPA</sequence>
<dbReference type="EC" id="5.1.3.1" evidence="7 10"/>
<dbReference type="PIRSF" id="PIRSF001461">
    <property type="entry name" value="RPE"/>
    <property type="match status" value="1"/>
</dbReference>
<proteinExistence type="inferred from homology"/>
<comment type="cofactor">
    <cofactor evidence="2">
        <name>Mn(2+)</name>
        <dbReference type="ChEBI" id="CHEBI:29035"/>
    </cofactor>
</comment>
<dbReference type="NCBIfam" id="TIGR01163">
    <property type="entry name" value="rpe"/>
    <property type="match status" value="1"/>
</dbReference>
<keyword evidence="10 11" id="KW-0119">Carbohydrate metabolism</keyword>
<comment type="caution">
    <text evidence="10">Lacks conserved residue(s) required for the propagation of feature annotation.</text>
</comment>
<dbReference type="EMBL" id="NKUF01000002">
    <property type="protein sequence ID" value="PYD64444.1"/>
    <property type="molecule type" value="Genomic_DNA"/>
</dbReference>
<comment type="catalytic activity">
    <reaction evidence="1 10 11">
        <text>D-ribulose 5-phosphate = D-xylulose 5-phosphate</text>
        <dbReference type="Rhea" id="RHEA:13677"/>
        <dbReference type="ChEBI" id="CHEBI:57737"/>
        <dbReference type="ChEBI" id="CHEBI:58121"/>
        <dbReference type="EC" id="5.1.3.1"/>
    </reaction>
</comment>
<evidence type="ECO:0000256" key="11">
    <source>
        <dbReference type="PIRNR" id="PIRNR001461"/>
    </source>
</evidence>
<dbReference type="CDD" id="cd00429">
    <property type="entry name" value="RPE"/>
    <property type="match status" value="1"/>
</dbReference>
<comment type="function">
    <text evidence="10">Catalyzes the reversible epimerization of D-ribulose 5-phosphate to D-xylulose 5-phosphate.</text>
</comment>
<dbReference type="GO" id="GO:0006098">
    <property type="term" value="P:pentose-phosphate shunt"/>
    <property type="evidence" value="ECO:0007669"/>
    <property type="project" value="UniProtKB-UniRule"/>
</dbReference>
<keyword evidence="9 10" id="KW-0413">Isomerase</keyword>
<evidence type="ECO:0000256" key="4">
    <source>
        <dbReference type="ARBA" id="ARBA00001947"/>
    </source>
</evidence>
<dbReference type="SUPFAM" id="SSF51366">
    <property type="entry name" value="Ribulose-phoshate binding barrel"/>
    <property type="match status" value="1"/>
</dbReference>
<protein>
    <recommendedName>
        <fullName evidence="7 10">Ribulose-phosphate 3-epimerase</fullName>
        <ecNumber evidence="7 10">5.1.3.1</ecNumber>
    </recommendedName>
</protein>
<dbReference type="GO" id="GO:0046872">
    <property type="term" value="F:metal ion binding"/>
    <property type="evidence" value="ECO:0007669"/>
    <property type="project" value="UniProtKB-UniRule"/>
</dbReference>
<gene>
    <name evidence="10" type="primary">rpe</name>
    <name evidence="15" type="ORF">CFR72_01220</name>
</gene>
<dbReference type="OrthoDB" id="1645589at2"/>
<keyword evidence="13" id="KW-0464">Manganese</keyword>
<comment type="cofactor">
    <cofactor evidence="10 13">
        <name>a divalent metal cation</name>
        <dbReference type="ChEBI" id="CHEBI:60240"/>
    </cofactor>
    <text evidence="10 13">Binds 1 divalent metal cation per subunit.</text>
</comment>
<evidence type="ECO:0000313" key="15">
    <source>
        <dbReference type="EMBL" id="PYD64444.1"/>
    </source>
</evidence>
<dbReference type="PROSITE" id="PS01086">
    <property type="entry name" value="RIBUL_P_3_EPIMER_2"/>
    <property type="match status" value="1"/>
</dbReference>
<dbReference type="Pfam" id="PF00834">
    <property type="entry name" value="Ribul_P_3_epim"/>
    <property type="match status" value="1"/>
</dbReference>
<evidence type="ECO:0000256" key="14">
    <source>
        <dbReference type="PIRSR" id="PIRSR001461-3"/>
    </source>
</evidence>
<comment type="cofactor">
    <cofactor evidence="4">
        <name>Zn(2+)</name>
        <dbReference type="ChEBI" id="CHEBI:29105"/>
    </cofactor>
</comment>
<evidence type="ECO:0000256" key="10">
    <source>
        <dbReference type="HAMAP-Rule" id="MF_02227"/>
    </source>
</evidence>
<dbReference type="AlphaFoldDB" id="A0A318PWQ2"/>
<feature type="binding site" evidence="10 14">
    <location>
        <begin position="146"/>
        <end position="149"/>
    </location>
    <ligand>
        <name>substrate</name>
    </ligand>
</feature>
<evidence type="ECO:0000256" key="2">
    <source>
        <dbReference type="ARBA" id="ARBA00001936"/>
    </source>
</evidence>
<dbReference type="InterPro" id="IPR013785">
    <property type="entry name" value="Aldolase_TIM"/>
</dbReference>
<dbReference type="InterPro" id="IPR026019">
    <property type="entry name" value="Ribul_P_3_epim"/>
</dbReference>
<dbReference type="RefSeq" id="WP_110912266.1">
    <property type="nucleotide sequence ID" value="NZ_JAILXQ010000285.1"/>
</dbReference>
<feature type="binding site" evidence="14">
    <location>
        <begin position="201"/>
        <end position="202"/>
    </location>
    <ligand>
        <name>substrate</name>
    </ligand>
</feature>
<comment type="similarity">
    <text evidence="6 10 11">Belongs to the ribulose-phosphate 3-epimerase family.</text>
</comment>
<feature type="binding site" evidence="14">
    <location>
        <position position="181"/>
    </location>
    <ligand>
        <name>substrate</name>
    </ligand>
</feature>
<evidence type="ECO:0000313" key="16">
    <source>
        <dbReference type="Proteomes" id="UP000248301"/>
    </source>
</evidence>
<dbReference type="GO" id="GO:0005737">
    <property type="term" value="C:cytoplasm"/>
    <property type="evidence" value="ECO:0007669"/>
    <property type="project" value="UniProtKB-ARBA"/>
</dbReference>
<evidence type="ECO:0000256" key="8">
    <source>
        <dbReference type="ARBA" id="ARBA00022723"/>
    </source>
</evidence>
<feature type="binding site" evidence="10 14">
    <location>
        <position position="12"/>
    </location>
    <ligand>
        <name>substrate</name>
    </ligand>
</feature>